<keyword evidence="1" id="KW-0732">Signal</keyword>
<keyword evidence="3" id="KW-1185">Reference proteome</keyword>
<feature type="signal peptide" evidence="1">
    <location>
        <begin position="1"/>
        <end position="18"/>
    </location>
</feature>
<dbReference type="EMBL" id="JAIWYP010000011">
    <property type="protein sequence ID" value="KAH3742239.1"/>
    <property type="molecule type" value="Genomic_DNA"/>
</dbReference>
<evidence type="ECO:0000313" key="3">
    <source>
        <dbReference type="Proteomes" id="UP000828390"/>
    </source>
</evidence>
<sequence length="86" mass="9459">MLIILYFTLLHKAWFSQSVTQLDCTFPLAAINLNPHAHGTESLAKRDEPDTAANDGGSNLSHLRQVRVLIALEQLKEIQIMSGAAC</sequence>
<evidence type="ECO:0008006" key="4">
    <source>
        <dbReference type="Google" id="ProtNLM"/>
    </source>
</evidence>
<protein>
    <recommendedName>
        <fullName evidence="4">Secreted protein</fullName>
    </recommendedName>
</protein>
<comment type="caution">
    <text evidence="2">The sequence shown here is derived from an EMBL/GenBank/DDBJ whole genome shotgun (WGS) entry which is preliminary data.</text>
</comment>
<evidence type="ECO:0000256" key="1">
    <source>
        <dbReference type="SAM" id="SignalP"/>
    </source>
</evidence>
<dbReference type="AlphaFoldDB" id="A0A9D4I2T8"/>
<dbReference type="Proteomes" id="UP000828390">
    <property type="component" value="Unassembled WGS sequence"/>
</dbReference>
<evidence type="ECO:0000313" key="2">
    <source>
        <dbReference type="EMBL" id="KAH3742239.1"/>
    </source>
</evidence>
<accession>A0A9D4I2T8</accession>
<gene>
    <name evidence="2" type="ORF">DPMN_048976</name>
</gene>
<name>A0A9D4I2T8_DREPO</name>
<reference evidence="2" key="2">
    <citation type="submission" date="2020-11" db="EMBL/GenBank/DDBJ databases">
        <authorList>
            <person name="McCartney M.A."/>
            <person name="Auch B."/>
            <person name="Kono T."/>
            <person name="Mallez S."/>
            <person name="Becker A."/>
            <person name="Gohl D.M."/>
            <person name="Silverstein K.A.T."/>
            <person name="Koren S."/>
            <person name="Bechman K.B."/>
            <person name="Herman A."/>
            <person name="Abrahante J.E."/>
            <person name="Garbe J."/>
        </authorList>
    </citation>
    <scope>NUCLEOTIDE SEQUENCE</scope>
    <source>
        <strain evidence="2">Duluth1</strain>
        <tissue evidence="2">Whole animal</tissue>
    </source>
</reference>
<organism evidence="2 3">
    <name type="scientific">Dreissena polymorpha</name>
    <name type="common">Zebra mussel</name>
    <name type="synonym">Mytilus polymorpha</name>
    <dbReference type="NCBI Taxonomy" id="45954"/>
    <lineage>
        <taxon>Eukaryota</taxon>
        <taxon>Metazoa</taxon>
        <taxon>Spiralia</taxon>
        <taxon>Lophotrochozoa</taxon>
        <taxon>Mollusca</taxon>
        <taxon>Bivalvia</taxon>
        <taxon>Autobranchia</taxon>
        <taxon>Heteroconchia</taxon>
        <taxon>Euheterodonta</taxon>
        <taxon>Imparidentia</taxon>
        <taxon>Neoheterodontei</taxon>
        <taxon>Myida</taxon>
        <taxon>Dreissenoidea</taxon>
        <taxon>Dreissenidae</taxon>
        <taxon>Dreissena</taxon>
    </lineage>
</organism>
<reference evidence="2" key="1">
    <citation type="journal article" date="2019" name="bioRxiv">
        <title>The Genome of the Zebra Mussel, Dreissena polymorpha: A Resource for Invasive Species Research.</title>
        <authorList>
            <person name="McCartney M.A."/>
            <person name="Auch B."/>
            <person name="Kono T."/>
            <person name="Mallez S."/>
            <person name="Zhang Y."/>
            <person name="Obille A."/>
            <person name="Becker A."/>
            <person name="Abrahante J.E."/>
            <person name="Garbe J."/>
            <person name="Badalamenti J.P."/>
            <person name="Herman A."/>
            <person name="Mangelson H."/>
            <person name="Liachko I."/>
            <person name="Sullivan S."/>
            <person name="Sone E.D."/>
            <person name="Koren S."/>
            <person name="Silverstein K.A.T."/>
            <person name="Beckman K.B."/>
            <person name="Gohl D.M."/>
        </authorList>
    </citation>
    <scope>NUCLEOTIDE SEQUENCE</scope>
    <source>
        <strain evidence="2">Duluth1</strain>
        <tissue evidence="2">Whole animal</tissue>
    </source>
</reference>
<proteinExistence type="predicted"/>
<feature type="chain" id="PRO_5039301272" description="Secreted protein" evidence="1">
    <location>
        <begin position="19"/>
        <end position="86"/>
    </location>
</feature>